<reference evidence="3" key="1">
    <citation type="submission" date="2025-08" db="UniProtKB">
        <authorList>
            <consortium name="RefSeq"/>
        </authorList>
    </citation>
    <scope>IDENTIFICATION</scope>
</reference>
<evidence type="ECO:0000313" key="2">
    <source>
        <dbReference type="Proteomes" id="UP000515154"/>
    </source>
</evidence>
<dbReference type="InterPro" id="IPR029058">
    <property type="entry name" value="AB_hydrolase_fold"/>
</dbReference>
<keyword evidence="2" id="KW-1185">Reference proteome</keyword>
<dbReference type="AlphaFoldDB" id="A0A6P7TYH6"/>
<evidence type="ECO:0000313" key="3">
    <source>
        <dbReference type="RefSeq" id="XP_029657539.1"/>
    </source>
</evidence>
<protein>
    <submittedName>
        <fullName evidence="3">Venom serine carboxypeptidase-like</fullName>
    </submittedName>
</protein>
<accession>A0A6P7TYH6</accession>
<dbReference type="Pfam" id="PF00450">
    <property type="entry name" value="Peptidase_S10"/>
    <property type="match status" value="2"/>
</dbReference>
<comment type="similarity">
    <text evidence="1">Belongs to the peptidase S10 family.</text>
</comment>
<gene>
    <name evidence="3" type="primary">LOC115231722</name>
</gene>
<proteinExistence type="inferred from homology"/>
<dbReference type="SUPFAM" id="SSF53474">
    <property type="entry name" value="alpha/beta-Hydrolases"/>
    <property type="match status" value="2"/>
</dbReference>
<dbReference type="Proteomes" id="UP000515154">
    <property type="component" value="Unplaced"/>
</dbReference>
<dbReference type="GO" id="GO:0004185">
    <property type="term" value="F:serine-type carboxypeptidase activity"/>
    <property type="evidence" value="ECO:0007669"/>
    <property type="project" value="InterPro"/>
</dbReference>
<dbReference type="InterPro" id="IPR001563">
    <property type="entry name" value="Peptidase_S10"/>
</dbReference>
<dbReference type="KEGG" id="osn:115231722"/>
<sequence>MVRAFASSRDIGHENVVRVYNEITRTTRTKSYYFQNGNKSAPILVWLQGGPGESSMYGLFLENGPYYVDSDYKGNFDEFIHSMMNFGTYFYNIGLIFDNQIFQFDEYRDLIRQSIDAGKYQDATNVHFVTILTLIYSGQLDVIVPYPMTSSFLKKMDWAGQEEFHSAPQQIWYSQDKTRVNGYVRSARNLKQILVRDAGHMVAEDQPKAGLEMIRNFIFDINY</sequence>
<evidence type="ECO:0000256" key="1">
    <source>
        <dbReference type="ARBA" id="ARBA00009431"/>
    </source>
</evidence>
<dbReference type="GO" id="GO:0006508">
    <property type="term" value="P:proteolysis"/>
    <property type="evidence" value="ECO:0007669"/>
    <property type="project" value="InterPro"/>
</dbReference>
<name>A0A6P7TYH6_9MOLL</name>
<dbReference type="Gene3D" id="3.40.50.1820">
    <property type="entry name" value="alpha/beta hydrolase"/>
    <property type="match status" value="2"/>
</dbReference>
<dbReference type="RefSeq" id="XP_029657539.1">
    <property type="nucleotide sequence ID" value="XM_029801679.1"/>
</dbReference>
<organism evidence="2 3">
    <name type="scientific">Octopus sinensis</name>
    <name type="common">East Asian common octopus</name>
    <dbReference type="NCBI Taxonomy" id="2607531"/>
    <lineage>
        <taxon>Eukaryota</taxon>
        <taxon>Metazoa</taxon>
        <taxon>Spiralia</taxon>
        <taxon>Lophotrochozoa</taxon>
        <taxon>Mollusca</taxon>
        <taxon>Cephalopoda</taxon>
        <taxon>Coleoidea</taxon>
        <taxon>Octopodiformes</taxon>
        <taxon>Octopoda</taxon>
        <taxon>Incirrata</taxon>
        <taxon>Octopodidae</taxon>
        <taxon>Octopus</taxon>
    </lineage>
</organism>